<gene>
    <name evidence="1" type="ORF">HELGO_WM50396</name>
</gene>
<protein>
    <submittedName>
        <fullName evidence="1">Uncharacterized protein</fullName>
    </submittedName>
</protein>
<reference evidence="1" key="1">
    <citation type="submission" date="2020-01" db="EMBL/GenBank/DDBJ databases">
        <authorList>
            <person name="Meier V. D."/>
            <person name="Meier V D."/>
        </authorList>
    </citation>
    <scope>NUCLEOTIDE SEQUENCE</scope>
    <source>
        <strain evidence="1">HLG_WM_MAG_10</strain>
    </source>
</reference>
<dbReference type="AlphaFoldDB" id="A0A6S6TZH2"/>
<proteinExistence type="predicted"/>
<dbReference type="EMBL" id="CACVAQ010000373">
    <property type="protein sequence ID" value="CAA6826042.1"/>
    <property type="molecule type" value="Genomic_DNA"/>
</dbReference>
<organism evidence="1">
    <name type="scientific">uncultured Aureispira sp</name>
    <dbReference type="NCBI Taxonomy" id="1331704"/>
    <lineage>
        <taxon>Bacteria</taxon>
        <taxon>Pseudomonadati</taxon>
        <taxon>Bacteroidota</taxon>
        <taxon>Saprospiria</taxon>
        <taxon>Saprospirales</taxon>
        <taxon>Saprospiraceae</taxon>
        <taxon>Aureispira</taxon>
        <taxon>environmental samples</taxon>
    </lineage>
</organism>
<evidence type="ECO:0000313" key="1">
    <source>
        <dbReference type="EMBL" id="CAA6826042.1"/>
    </source>
</evidence>
<name>A0A6S6TZH2_9BACT</name>
<accession>A0A6S6TZH2</accession>
<sequence length="183" mass="21862">MKRFFYLLFTFLLLFSGITIYQYIQYEEELDGLKATDSQVSRAIPVDTIAHEHPPAASYYVHHQRLSTIARYNPLLRATIQRKLHFYDYAKQNMVLLDFYNLLNYREQLLVRASPRERKKIEQQIQEYSEQLCTRWEVFAQHLKQTYPNMPEAAELNNLCATSVIRNYKQADIISWMVDSIKR</sequence>